<sequence length="26" mass="3212">MAEAFHEQNIWTKVAWYKLRFNEIEG</sequence>
<evidence type="ECO:0000313" key="1">
    <source>
        <dbReference type="EMBL" id="SUZ84190.1"/>
    </source>
</evidence>
<reference evidence="1" key="1">
    <citation type="submission" date="2018-05" db="EMBL/GenBank/DDBJ databases">
        <authorList>
            <person name="Lanie J.A."/>
            <person name="Ng W.-L."/>
            <person name="Kazmierczak K.M."/>
            <person name="Andrzejewski T.M."/>
            <person name="Davidsen T.M."/>
            <person name="Wayne K.J."/>
            <person name="Tettelin H."/>
            <person name="Glass J.I."/>
            <person name="Rusch D."/>
            <person name="Podicherti R."/>
            <person name="Tsui H.-C.T."/>
            <person name="Winkler M.E."/>
        </authorList>
    </citation>
    <scope>NUCLEOTIDE SEQUENCE</scope>
</reference>
<dbReference type="EMBL" id="UINC01001584">
    <property type="protein sequence ID" value="SUZ84190.1"/>
    <property type="molecule type" value="Genomic_DNA"/>
</dbReference>
<dbReference type="AlphaFoldDB" id="A0A381QYF7"/>
<name>A0A381QYF7_9ZZZZ</name>
<protein>
    <submittedName>
        <fullName evidence="1">Uncharacterized protein</fullName>
    </submittedName>
</protein>
<proteinExistence type="predicted"/>
<accession>A0A381QYF7</accession>
<gene>
    <name evidence="1" type="ORF">METZ01_LOCUS37044</name>
</gene>
<organism evidence="1">
    <name type="scientific">marine metagenome</name>
    <dbReference type="NCBI Taxonomy" id="408172"/>
    <lineage>
        <taxon>unclassified sequences</taxon>
        <taxon>metagenomes</taxon>
        <taxon>ecological metagenomes</taxon>
    </lineage>
</organism>